<dbReference type="RefSeq" id="WP_027705102.1">
    <property type="nucleotide sequence ID" value="NZ_AP018933.1"/>
</dbReference>
<evidence type="ECO:0000313" key="2">
    <source>
        <dbReference type="EMBL" id="BBG29445.1"/>
    </source>
</evidence>
<feature type="signal peptide" evidence="1">
    <location>
        <begin position="1"/>
        <end position="24"/>
    </location>
</feature>
<feature type="chain" id="PRO_5017046475" evidence="1">
    <location>
        <begin position="25"/>
        <end position="136"/>
    </location>
</feature>
<proteinExistence type="predicted"/>
<dbReference type="Proteomes" id="UP000267342">
    <property type="component" value="Chromosome"/>
</dbReference>
<sequence>MKIKTLLGAIVLTGSSLLAVTAQAATIATPEQAVKSYFNAVDKGDEAGFNDLMQFPDVLAQLPAEQSQQIRHDMFQQMQASLKNEGGLKALEVSNAQKGADVSHMTVHIKGSTRNGETHEADVPVVKVGKGWKVGQ</sequence>
<gene>
    <name evidence="2" type="ORF">ZBT109_0667</name>
</gene>
<keyword evidence="3" id="KW-1185">Reference proteome</keyword>
<reference evidence="2 3" key="1">
    <citation type="submission" date="2018-09" db="EMBL/GenBank/DDBJ databases">
        <title>Zymobacter palmae IAM14233 (=T109) whole genome analysis.</title>
        <authorList>
            <person name="Yanase H."/>
        </authorList>
    </citation>
    <scope>NUCLEOTIDE SEQUENCE [LARGE SCALE GENOMIC DNA]</scope>
    <source>
        <strain evidence="2 3">IAM14233</strain>
    </source>
</reference>
<evidence type="ECO:0000313" key="3">
    <source>
        <dbReference type="Proteomes" id="UP000267342"/>
    </source>
</evidence>
<organism evidence="2 3">
    <name type="scientific">Zymobacter palmae</name>
    <dbReference type="NCBI Taxonomy" id="33074"/>
    <lineage>
        <taxon>Bacteria</taxon>
        <taxon>Pseudomonadati</taxon>
        <taxon>Pseudomonadota</taxon>
        <taxon>Gammaproteobacteria</taxon>
        <taxon>Oceanospirillales</taxon>
        <taxon>Halomonadaceae</taxon>
        <taxon>Zymobacter group</taxon>
        <taxon>Zymobacter</taxon>
    </lineage>
</organism>
<evidence type="ECO:0000256" key="1">
    <source>
        <dbReference type="SAM" id="SignalP"/>
    </source>
</evidence>
<dbReference type="Gene3D" id="3.10.450.50">
    <property type="match status" value="1"/>
</dbReference>
<dbReference type="EMBL" id="AP018933">
    <property type="protein sequence ID" value="BBG29445.1"/>
    <property type="molecule type" value="Genomic_DNA"/>
</dbReference>
<dbReference type="KEGG" id="zpl:ZBT109_0667"/>
<name>A0A348HCU3_9GAMM</name>
<dbReference type="AlphaFoldDB" id="A0A348HCU3"/>
<accession>A0A348HCU3</accession>
<keyword evidence="1" id="KW-0732">Signal</keyword>
<protein>
    <submittedName>
        <fullName evidence="2">Adenylate cyclase, family3 (some proteins)</fullName>
    </submittedName>
</protein>